<evidence type="ECO:0000256" key="3">
    <source>
        <dbReference type="ARBA" id="ARBA00012663"/>
    </source>
</evidence>
<reference evidence="9" key="2">
    <citation type="submission" date="2014-07" db="EMBL/GenBank/DDBJ databases">
        <authorList>
            <person name="Hull J."/>
        </authorList>
    </citation>
    <scope>NUCLEOTIDE SEQUENCE</scope>
</reference>
<dbReference type="InterPro" id="IPR038901">
    <property type="entry name" value="HEXDC-like"/>
</dbReference>
<dbReference type="GO" id="GO:0005975">
    <property type="term" value="P:carbohydrate metabolic process"/>
    <property type="evidence" value="ECO:0007669"/>
    <property type="project" value="InterPro"/>
</dbReference>
<evidence type="ECO:0000313" key="8">
    <source>
        <dbReference type="EMBL" id="JAG14474.1"/>
    </source>
</evidence>
<feature type="compositionally biased region" description="Basic and acidic residues" evidence="5">
    <location>
        <begin position="89"/>
        <end position="109"/>
    </location>
</feature>
<feature type="region of interest" description="Disordered" evidence="5">
    <location>
        <begin position="68"/>
        <end position="114"/>
    </location>
</feature>
<comment type="catalytic activity">
    <reaction evidence="1">
        <text>Hydrolysis of terminal non-reducing N-acetyl-D-hexosamine residues in N-acetyl-beta-D-hexosaminides.</text>
        <dbReference type="EC" id="3.2.1.52"/>
    </reaction>
</comment>
<protein>
    <recommendedName>
        <fullName evidence="3">beta-N-acetylhexosaminidase</fullName>
        <ecNumber evidence="3">3.2.1.52</ecNumber>
    </recommendedName>
</protein>
<feature type="transmembrane region" description="Helical" evidence="6">
    <location>
        <begin position="21"/>
        <end position="40"/>
    </location>
</feature>
<evidence type="ECO:0000256" key="6">
    <source>
        <dbReference type="SAM" id="Phobius"/>
    </source>
</evidence>
<dbReference type="EMBL" id="GBHO01027610">
    <property type="protein sequence ID" value="JAG15994.1"/>
    <property type="molecule type" value="Transcribed_RNA"/>
</dbReference>
<feature type="compositionally biased region" description="Acidic residues" evidence="5">
    <location>
        <begin position="616"/>
        <end position="627"/>
    </location>
</feature>
<dbReference type="EMBL" id="GDHC01020088">
    <property type="protein sequence ID" value="JAP98540.1"/>
    <property type="molecule type" value="Transcribed_RNA"/>
</dbReference>
<keyword evidence="6" id="KW-0472">Membrane</keyword>
<organism evidence="9">
    <name type="scientific">Lygus hesperus</name>
    <name type="common">Western plant bug</name>
    <dbReference type="NCBI Taxonomy" id="30085"/>
    <lineage>
        <taxon>Eukaryota</taxon>
        <taxon>Metazoa</taxon>
        <taxon>Ecdysozoa</taxon>
        <taxon>Arthropoda</taxon>
        <taxon>Hexapoda</taxon>
        <taxon>Insecta</taxon>
        <taxon>Pterygota</taxon>
        <taxon>Neoptera</taxon>
        <taxon>Paraneoptera</taxon>
        <taxon>Hemiptera</taxon>
        <taxon>Heteroptera</taxon>
        <taxon>Panheteroptera</taxon>
        <taxon>Cimicomorpha</taxon>
        <taxon>Miridae</taxon>
        <taxon>Mirini</taxon>
        <taxon>Lygus</taxon>
    </lineage>
</organism>
<dbReference type="PANTHER" id="PTHR21040">
    <property type="entry name" value="BCDNA.GH04120"/>
    <property type="match status" value="1"/>
</dbReference>
<dbReference type="Gene3D" id="3.20.20.80">
    <property type="entry name" value="Glycosidases"/>
    <property type="match status" value="1"/>
</dbReference>
<feature type="compositionally biased region" description="Pro residues" evidence="5">
    <location>
        <begin position="75"/>
        <end position="84"/>
    </location>
</feature>
<dbReference type="InterPro" id="IPR015883">
    <property type="entry name" value="Glyco_hydro_20_cat"/>
</dbReference>
<sequence length="627" mass="71339">MKMAGHYAGWVTLTVWRKKSTLLALALAVVIFIICLQYNVARNSDGDENDLSLKSAMQDKRTLLGGSVMGYVGNNPPPNTPPLPASQEKNLEESPYRDDLGPQRNDRNLDGSIFDDVPSRAPYVPKQRLIHLDLKGAPPKISYLKKILKLSKDIGATGVLLEWEDMFPWYGYLKNVAATNAYTKEEVKDLLESAKQNDLEVIPLIQTFGHVELALKLKDFKHLREVPESAQALCPSNNASFDLIQTMIDQVMELHPNSNYLHIGCDEVFQMGECSRCKTQPRDSLFLGHVARVAGIVKTRYPKVTPIIWDDMLRHLPPSSLEQYRIGELVEPMVWVYAEDVYRFVPLPIWEKYAAIFPTVWAASAFKGAFGETLYIPNVKRHLDNNLRWLEVMANEGPKFKLGFQGVVITGWQRYDHFSVLCELLPASIPSLAITLLATSNGYMNASLRTKINTHLNCGIFAPTTYFNLNNDPFLWDTYSRCTFPGHAFFKLTSRLNSAQKEAEELIAMIRKQKGWMTRYNVRHNFSTPLRVDELMQDQPRVYHTIASLARSTRDALNDVFDIITISEWVEQNIYPLVLELEEIQKDANALKARKVWPRRPFPPLKDLTRLGVQTSDDDEDIQVPPG</sequence>
<gene>
    <name evidence="9" type="primary">HEXDC_1</name>
    <name evidence="8" type="synonym">HEXDC_0</name>
    <name evidence="11" type="synonym">HEXDC_2</name>
    <name evidence="9" type="ORF">CM83_43150</name>
    <name evidence="8" type="ORF">CM83_43152</name>
    <name evidence="10" type="ORF">g.62818</name>
    <name evidence="11" type="ORF">g.62820</name>
</gene>
<dbReference type="GO" id="GO:0004563">
    <property type="term" value="F:beta-N-acetylhexosaminidase activity"/>
    <property type="evidence" value="ECO:0007669"/>
    <property type="project" value="UniProtKB-EC"/>
</dbReference>
<evidence type="ECO:0000256" key="4">
    <source>
        <dbReference type="ARBA" id="ARBA00022801"/>
    </source>
</evidence>
<evidence type="ECO:0000256" key="2">
    <source>
        <dbReference type="ARBA" id="ARBA00006285"/>
    </source>
</evidence>
<dbReference type="PANTHER" id="PTHR21040:SF8">
    <property type="entry name" value="BCDNA.GH04120"/>
    <property type="match status" value="1"/>
</dbReference>
<dbReference type="InterPro" id="IPR017853">
    <property type="entry name" value="GH"/>
</dbReference>
<keyword evidence="6" id="KW-1133">Transmembrane helix</keyword>
<keyword evidence="4" id="KW-0378">Hydrolase</keyword>
<evidence type="ECO:0000259" key="7">
    <source>
        <dbReference type="Pfam" id="PF00728"/>
    </source>
</evidence>
<name>A0A0A9X7L3_LYGHE</name>
<evidence type="ECO:0000313" key="10">
    <source>
        <dbReference type="EMBL" id="JAP98540.1"/>
    </source>
</evidence>
<dbReference type="Pfam" id="PF00728">
    <property type="entry name" value="Glyco_hydro_20"/>
    <property type="match status" value="1"/>
</dbReference>
<accession>A0A0A9X7L3</accession>
<evidence type="ECO:0000256" key="1">
    <source>
        <dbReference type="ARBA" id="ARBA00001231"/>
    </source>
</evidence>
<evidence type="ECO:0000256" key="5">
    <source>
        <dbReference type="SAM" id="MobiDB-lite"/>
    </source>
</evidence>
<dbReference type="SUPFAM" id="SSF51445">
    <property type="entry name" value="(Trans)glycosidases"/>
    <property type="match status" value="1"/>
</dbReference>
<dbReference type="CDD" id="cd06565">
    <property type="entry name" value="GH20_GcnA-like"/>
    <property type="match status" value="1"/>
</dbReference>
<dbReference type="EMBL" id="GDHC01005840">
    <property type="protein sequence ID" value="JAQ12789.1"/>
    <property type="molecule type" value="Transcribed_RNA"/>
</dbReference>
<dbReference type="EMBL" id="GBHO01029130">
    <property type="protein sequence ID" value="JAG14474.1"/>
    <property type="molecule type" value="Transcribed_RNA"/>
</dbReference>
<dbReference type="AlphaFoldDB" id="A0A0A9X7L3"/>
<evidence type="ECO:0000313" key="9">
    <source>
        <dbReference type="EMBL" id="JAG15994.1"/>
    </source>
</evidence>
<comment type="similarity">
    <text evidence="2">Belongs to the glycosyl hydrolase 20 family.</text>
</comment>
<proteinExistence type="inferred from homology"/>
<dbReference type="EC" id="3.2.1.52" evidence="3"/>
<evidence type="ECO:0000313" key="11">
    <source>
        <dbReference type="EMBL" id="JAQ12789.1"/>
    </source>
</evidence>
<feature type="region of interest" description="Disordered" evidence="5">
    <location>
        <begin position="608"/>
        <end position="627"/>
    </location>
</feature>
<feature type="domain" description="Glycoside hydrolase family 20 catalytic" evidence="7">
    <location>
        <begin position="178"/>
        <end position="317"/>
    </location>
</feature>
<keyword evidence="6" id="KW-0812">Transmembrane</keyword>
<reference evidence="10" key="3">
    <citation type="journal article" date="2016" name="Gigascience">
        <title>De novo construction of an expanded transcriptome assembly for the western tarnished plant bug, Lygus hesperus.</title>
        <authorList>
            <person name="Tassone E.E."/>
            <person name="Geib S.M."/>
            <person name="Hall B."/>
            <person name="Fabrick J.A."/>
            <person name="Brent C.S."/>
            <person name="Hull J.J."/>
        </authorList>
    </citation>
    <scope>NUCLEOTIDE SEQUENCE</scope>
</reference>
<reference evidence="9" key="1">
    <citation type="journal article" date="2014" name="PLoS ONE">
        <title>Transcriptome-Based Identification of ABC Transporters in the Western Tarnished Plant Bug Lygus hesperus.</title>
        <authorList>
            <person name="Hull J.J."/>
            <person name="Chaney K."/>
            <person name="Geib S.M."/>
            <person name="Fabrick J.A."/>
            <person name="Brent C.S."/>
            <person name="Walsh D."/>
            <person name="Lavine L.C."/>
        </authorList>
    </citation>
    <scope>NUCLEOTIDE SEQUENCE</scope>
</reference>